<dbReference type="PANTHER" id="PTHR37844">
    <property type="entry name" value="SER/THR PROTEIN PHOSPHATASE SUPERFAMILY (AFU_ORTHOLOGUE AFUA_1G14840)"/>
    <property type="match status" value="1"/>
</dbReference>
<name>E6QLR3_9ZZZZ</name>
<sequence>MILDGVRFLGATLWTDFACGKQMRSCQRMMSDFEVIHDGLAPCKGLAPGTGVSGSITPEVILKAHQDTMDWLATQIMRHPHKGPTVVITHHAPSFQSQHPRFAGSPISGGFCSNQEHRIQRWNAAGLAPDLWIHGHVHDPMDYRIWQTRILCNPWGYPDEGRAREYHMVQVDTAAHPHSR</sequence>
<accession>E6QLR3</accession>
<dbReference type="PANTHER" id="PTHR37844:SF2">
    <property type="entry name" value="SER_THR PROTEIN PHOSPHATASE SUPERFAMILY (AFU_ORTHOLOGUE AFUA_1G14840)"/>
    <property type="match status" value="1"/>
</dbReference>
<evidence type="ECO:0000313" key="1">
    <source>
        <dbReference type="EMBL" id="CBI08184.1"/>
    </source>
</evidence>
<dbReference type="Gene3D" id="3.60.21.10">
    <property type="match status" value="1"/>
</dbReference>
<organism evidence="1">
    <name type="scientific">mine drainage metagenome</name>
    <dbReference type="NCBI Taxonomy" id="410659"/>
    <lineage>
        <taxon>unclassified sequences</taxon>
        <taxon>metagenomes</taxon>
        <taxon>ecological metagenomes</taxon>
    </lineage>
</organism>
<proteinExistence type="predicted"/>
<comment type="caution">
    <text evidence="1">The sequence shown here is derived from an EMBL/GenBank/DDBJ whole genome shotgun (WGS) entry which is preliminary data.</text>
</comment>
<gene>
    <name evidence="1" type="ORF">CARN6_1626</name>
</gene>
<reference evidence="1" key="1">
    <citation type="submission" date="2009-10" db="EMBL/GenBank/DDBJ databases">
        <title>Diversity of trophic interactions inside an arsenic-rich microbial ecosystem.</title>
        <authorList>
            <person name="Bertin P.N."/>
            <person name="Heinrich-Salmeron A."/>
            <person name="Pelletier E."/>
            <person name="Goulhen-Chollet F."/>
            <person name="Arsene-Ploetze F."/>
            <person name="Gallien S."/>
            <person name="Calteau A."/>
            <person name="Vallenet D."/>
            <person name="Casiot C."/>
            <person name="Chane-Woon-Ming B."/>
            <person name="Giloteaux L."/>
            <person name="Barakat M."/>
            <person name="Bonnefoy V."/>
            <person name="Bruneel O."/>
            <person name="Chandler M."/>
            <person name="Cleiss J."/>
            <person name="Duran R."/>
            <person name="Elbaz-Poulichet F."/>
            <person name="Fonknechten N."/>
            <person name="Lauga B."/>
            <person name="Mornico D."/>
            <person name="Ortet P."/>
            <person name="Schaeffer C."/>
            <person name="Siguier P."/>
            <person name="Alexander Thil Smith A."/>
            <person name="Van Dorsselaer A."/>
            <person name="Weissenbach J."/>
            <person name="Medigue C."/>
            <person name="Le Paslier D."/>
        </authorList>
    </citation>
    <scope>NUCLEOTIDE SEQUENCE</scope>
</reference>
<dbReference type="InterPro" id="IPR029052">
    <property type="entry name" value="Metallo-depent_PP-like"/>
</dbReference>
<protein>
    <submittedName>
        <fullName evidence="1">Metallophosphoesterase</fullName>
    </submittedName>
</protein>
<dbReference type="SUPFAM" id="SSF56300">
    <property type="entry name" value="Metallo-dependent phosphatases"/>
    <property type="match status" value="1"/>
</dbReference>
<dbReference type="AlphaFoldDB" id="E6QLR3"/>
<dbReference type="EMBL" id="CABQ01000191">
    <property type="protein sequence ID" value="CBI08184.1"/>
    <property type="molecule type" value="Genomic_DNA"/>
</dbReference>